<gene>
    <name evidence="1" type="ORF">IWQ60_003780</name>
</gene>
<organism evidence="1 2">
    <name type="scientific">Tieghemiomyces parasiticus</name>
    <dbReference type="NCBI Taxonomy" id="78921"/>
    <lineage>
        <taxon>Eukaryota</taxon>
        <taxon>Fungi</taxon>
        <taxon>Fungi incertae sedis</taxon>
        <taxon>Zoopagomycota</taxon>
        <taxon>Kickxellomycotina</taxon>
        <taxon>Dimargaritomycetes</taxon>
        <taxon>Dimargaritales</taxon>
        <taxon>Dimargaritaceae</taxon>
        <taxon>Tieghemiomyces</taxon>
    </lineage>
</organism>
<sequence length="463" mass="53097">MVHTVVHYLLELESHNKDIASRTESWFKEWINHESPPDYSNPPVPGEDNRERLDRELRFSQRVRDQDYRALRNKYLDNEVRDEDIREIKEYMQGTIWPVAKPLVEAILYRQVLHRTIHKYRVTPLGDVYANAQVSSYPSYPLSSDEKDRAVEGVTIVDDGNTVAYLNGTRAVIGNAGNVNIFLSGAICDFRPELRKINDAVRPIKFDDVFNHNDEANLALRFPQALRLGRLPYLNSLQQVLVSKPGRYGVMDILRRGSAIPTSHLQFMEVLTDHQGTKNAIAATIDAHELGDRIPTLAQVTNQMQEYFNWRTFEATGNLYDQRVRNVIHQSIVVAFVALRMPDYLNGYLASRTLGTTPHPYEKNDQVLAILVADRTEQLGFIGEILKWDTGFSDDEACKLKGSGLHLGWEPRTEILKDLVQRCEEVRPTAYFQNDLPVYIGTDDKLYFLTYDSKVLTEPTTLQ</sequence>
<dbReference type="EMBL" id="JANBPT010000168">
    <property type="protein sequence ID" value="KAJ1926473.1"/>
    <property type="molecule type" value="Genomic_DNA"/>
</dbReference>
<name>A0A9W8DW52_9FUNG</name>
<dbReference type="Proteomes" id="UP001150569">
    <property type="component" value="Unassembled WGS sequence"/>
</dbReference>
<evidence type="ECO:0000313" key="1">
    <source>
        <dbReference type="EMBL" id="KAJ1926473.1"/>
    </source>
</evidence>
<protein>
    <submittedName>
        <fullName evidence="1">Uncharacterized protein</fullName>
    </submittedName>
</protein>
<accession>A0A9W8DW52</accession>
<reference evidence="1" key="1">
    <citation type="submission" date="2022-07" db="EMBL/GenBank/DDBJ databases">
        <title>Phylogenomic reconstructions and comparative analyses of Kickxellomycotina fungi.</title>
        <authorList>
            <person name="Reynolds N.K."/>
            <person name="Stajich J.E."/>
            <person name="Barry K."/>
            <person name="Grigoriev I.V."/>
            <person name="Crous P."/>
            <person name="Smith M.E."/>
        </authorList>
    </citation>
    <scope>NUCLEOTIDE SEQUENCE</scope>
    <source>
        <strain evidence="1">RSA 861</strain>
    </source>
</reference>
<evidence type="ECO:0000313" key="2">
    <source>
        <dbReference type="Proteomes" id="UP001150569"/>
    </source>
</evidence>
<dbReference type="AlphaFoldDB" id="A0A9W8DW52"/>
<keyword evidence="2" id="KW-1185">Reference proteome</keyword>
<proteinExistence type="predicted"/>
<comment type="caution">
    <text evidence="1">The sequence shown here is derived from an EMBL/GenBank/DDBJ whole genome shotgun (WGS) entry which is preliminary data.</text>
</comment>